<dbReference type="RefSeq" id="WP_083133280.1">
    <property type="nucleotide sequence ID" value="NZ_AP022606.1"/>
</dbReference>
<dbReference type="Gene3D" id="3.40.630.30">
    <property type="match status" value="1"/>
</dbReference>
<dbReference type="PANTHER" id="PTHR13947">
    <property type="entry name" value="GNAT FAMILY N-ACETYLTRANSFERASE"/>
    <property type="match status" value="1"/>
</dbReference>
<evidence type="ECO:0000259" key="2">
    <source>
        <dbReference type="PROSITE" id="PS51186"/>
    </source>
</evidence>
<reference evidence="4 5" key="1">
    <citation type="submission" date="2016-12" db="EMBL/GenBank/DDBJ databases">
        <title>The new phylogeny of genus Mycobacterium.</title>
        <authorList>
            <person name="Tortoli E."/>
            <person name="Trovato A."/>
            <person name="Cirillo D.M."/>
        </authorList>
    </citation>
    <scope>NUCLEOTIDE SEQUENCE [LARGE SCALE GENOMIC DNA]</scope>
    <source>
        <strain evidence="4 5">DSM 44624</strain>
    </source>
</reference>
<proteinExistence type="predicted"/>
<evidence type="ECO:0000313" key="5">
    <source>
        <dbReference type="Proteomes" id="UP000192441"/>
    </source>
</evidence>
<dbReference type="EMBL" id="MVHM01000016">
    <property type="protein sequence ID" value="ORA34043.1"/>
    <property type="molecule type" value="Genomic_DNA"/>
</dbReference>
<dbReference type="Pfam" id="PF00583">
    <property type="entry name" value="Acetyltransf_1"/>
    <property type="match status" value="1"/>
</dbReference>
<dbReference type="CDD" id="cd04301">
    <property type="entry name" value="NAT_SF"/>
    <property type="match status" value="1"/>
</dbReference>
<name>A0A7I7WBZ0_9MYCO</name>
<dbReference type="InterPro" id="IPR000182">
    <property type="entry name" value="GNAT_dom"/>
</dbReference>
<organism evidence="4 5">
    <name type="scientific">Mycobacterium branderi</name>
    <dbReference type="NCBI Taxonomy" id="43348"/>
    <lineage>
        <taxon>Bacteria</taxon>
        <taxon>Bacillati</taxon>
        <taxon>Actinomycetota</taxon>
        <taxon>Actinomycetes</taxon>
        <taxon>Mycobacteriales</taxon>
        <taxon>Mycobacteriaceae</taxon>
        <taxon>Mycobacterium</taxon>
    </lineage>
</organism>
<dbReference type="Proteomes" id="UP000192441">
    <property type="component" value="Unassembled WGS sequence"/>
</dbReference>
<dbReference type="PANTHER" id="PTHR13947:SF37">
    <property type="entry name" value="LD18367P"/>
    <property type="match status" value="1"/>
</dbReference>
<reference evidence="3 6" key="2">
    <citation type="journal article" date="2019" name="Emerg. Microbes Infect.">
        <title>Comprehensive subspecies identification of 175 nontuberculous mycobacteria species based on 7547 genomic profiles.</title>
        <authorList>
            <person name="Matsumoto Y."/>
            <person name="Kinjo T."/>
            <person name="Motooka D."/>
            <person name="Nabeya D."/>
            <person name="Jung N."/>
            <person name="Uechi K."/>
            <person name="Horii T."/>
            <person name="Iida T."/>
            <person name="Fujita J."/>
            <person name="Nakamura S."/>
        </authorList>
    </citation>
    <scope>NUCLEOTIDE SEQUENCE [LARGE SCALE GENOMIC DNA]</scope>
    <source>
        <strain evidence="3 6">JCM 12687</strain>
    </source>
</reference>
<dbReference type="OrthoDB" id="572496at2"/>
<evidence type="ECO:0000313" key="3">
    <source>
        <dbReference type="EMBL" id="BBZ13398.1"/>
    </source>
</evidence>
<dbReference type="PROSITE" id="PS51186">
    <property type="entry name" value="GNAT"/>
    <property type="match status" value="1"/>
</dbReference>
<dbReference type="Proteomes" id="UP000467379">
    <property type="component" value="Chromosome"/>
</dbReference>
<dbReference type="InterPro" id="IPR050769">
    <property type="entry name" value="NAT_camello-type"/>
</dbReference>
<dbReference type="EMBL" id="AP022606">
    <property type="protein sequence ID" value="BBZ13398.1"/>
    <property type="molecule type" value="Genomic_DNA"/>
</dbReference>
<dbReference type="AlphaFoldDB" id="A0A7I7WBZ0"/>
<evidence type="ECO:0000313" key="4">
    <source>
        <dbReference type="EMBL" id="ORA34043.1"/>
    </source>
</evidence>
<keyword evidence="6" id="KW-1185">Reference proteome</keyword>
<feature type="domain" description="N-acetyltransferase" evidence="2">
    <location>
        <begin position="16"/>
        <end position="157"/>
    </location>
</feature>
<evidence type="ECO:0000313" key="6">
    <source>
        <dbReference type="Proteomes" id="UP000467379"/>
    </source>
</evidence>
<dbReference type="GO" id="GO:0008080">
    <property type="term" value="F:N-acetyltransferase activity"/>
    <property type="evidence" value="ECO:0007669"/>
    <property type="project" value="InterPro"/>
</dbReference>
<reference evidence="3" key="3">
    <citation type="submission" date="2020-02" db="EMBL/GenBank/DDBJ databases">
        <authorList>
            <person name="Matsumoto Y."/>
            <person name="Motooka D."/>
            <person name="Nakamura S."/>
        </authorList>
    </citation>
    <scope>NUCLEOTIDE SEQUENCE</scope>
    <source>
        <strain evidence="3">JCM 12687</strain>
    </source>
</reference>
<dbReference type="InterPro" id="IPR016181">
    <property type="entry name" value="Acyl_CoA_acyltransferase"/>
</dbReference>
<keyword evidence="1" id="KW-0808">Transferase</keyword>
<protein>
    <submittedName>
        <fullName evidence="3">GCN5 family acetyltransferase</fullName>
    </submittedName>
    <submittedName>
        <fullName evidence="4">GNAT family N-acetyltransferase</fullName>
    </submittedName>
</protein>
<gene>
    <name evidence="4" type="ORF">BST20_20645</name>
    <name evidence="3" type="ORF">MBRA_35930</name>
</gene>
<dbReference type="SUPFAM" id="SSF55729">
    <property type="entry name" value="Acyl-CoA N-acyltransferases (Nat)"/>
    <property type="match status" value="1"/>
</dbReference>
<sequence length="174" mass="19036">MSLADEPIRLGLPDAGEMLTLQRAAFVTEAQLHDDPALPPLTQTLAELRDELSCPSVFAYGYRVGGRLVAATRLEVNGSAAELRRTSVAPDQQGRGLGTRLLTRVEHLIPELVTAIELFTGERSSANLRLYSRLGYVETHRTPVGSYFLVHMRKVLRANALGGTRPGDDRTISL</sequence>
<accession>A0A7I7WBZ0</accession>
<evidence type="ECO:0000256" key="1">
    <source>
        <dbReference type="ARBA" id="ARBA00022679"/>
    </source>
</evidence>